<dbReference type="InterPro" id="IPR013783">
    <property type="entry name" value="Ig-like_fold"/>
</dbReference>
<dbReference type="PANTHER" id="PTHR25466">
    <property type="entry name" value="T-LYMPHOCYTE ACTIVATION ANTIGEN"/>
    <property type="match status" value="1"/>
</dbReference>
<evidence type="ECO:0000313" key="14">
    <source>
        <dbReference type="Proteomes" id="UP000515129"/>
    </source>
</evidence>
<feature type="transmembrane region" description="Helical" evidence="11">
    <location>
        <begin position="254"/>
        <end position="275"/>
    </location>
</feature>
<dbReference type="KEGG" id="caua:113048877"/>
<evidence type="ECO:0000313" key="15">
    <source>
        <dbReference type="RefSeq" id="XP_026066599.1"/>
    </source>
</evidence>
<keyword evidence="9" id="KW-0325">Glycoprotein</keyword>
<feature type="signal peptide" evidence="12">
    <location>
        <begin position="1"/>
        <end position="19"/>
    </location>
</feature>
<evidence type="ECO:0000259" key="13">
    <source>
        <dbReference type="PROSITE" id="PS50835"/>
    </source>
</evidence>
<keyword evidence="7" id="KW-1015">Disulfide bond</keyword>
<dbReference type="InterPro" id="IPR051713">
    <property type="entry name" value="T-cell_Activation_Regulation"/>
</dbReference>
<keyword evidence="10" id="KW-0393">Immunoglobulin domain</keyword>
<dbReference type="InterPro" id="IPR013106">
    <property type="entry name" value="Ig_V-set"/>
</dbReference>
<dbReference type="Gene3D" id="2.60.40.10">
    <property type="entry name" value="Immunoglobulins"/>
    <property type="match status" value="2"/>
</dbReference>
<feature type="transmembrane region" description="Helical" evidence="11">
    <location>
        <begin position="380"/>
        <end position="400"/>
    </location>
</feature>
<dbReference type="GO" id="GO:0031295">
    <property type="term" value="P:T cell costimulation"/>
    <property type="evidence" value="ECO:0007669"/>
    <property type="project" value="TreeGrafter"/>
</dbReference>
<feature type="transmembrane region" description="Helical" evidence="11">
    <location>
        <begin position="576"/>
        <end position="597"/>
    </location>
</feature>
<dbReference type="GO" id="GO:0042130">
    <property type="term" value="P:negative regulation of T cell proliferation"/>
    <property type="evidence" value="ECO:0007669"/>
    <property type="project" value="TreeGrafter"/>
</dbReference>
<keyword evidence="2" id="KW-1003">Cell membrane</keyword>
<protein>
    <submittedName>
        <fullName evidence="15">Uncharacterized protein LOC113048877</fullName>
    </submittedName>
</protein>
<organism evidence="14 15">
    <name type="scientific">Carassius auratus</name>
    <name type="common">Goldfish</name>
    <dbReference type="NCBI Taxonomy" id="7957"/>
    <lineage>
        <taxon>Eukaryota</taxon>
        <taxon>Metazoa</taxon>
        <taxon>Chordata</taxon>
        <taxon>Craniata</taxon>
        <taxon>Vertebrata</taxon>
        <taxon>Euteleostomi</taxon>
        <taxon>Actinopterygii</taxon>
        <taxon>Neopterygii</taxon>
        <taxon>Teleostei</taxon>
        <taxon>Ostariophysi</taxon>
        <taxon>Cypriniformes</taxon>
        <taxon>Cyprinidae</taxon>
        <taxon>Cyprininae</taxon>
        <taxon>Carassius</taxon>
    </lineage>
</organism>
<evidence type="ECO:0000256" key="8">
    <source>
        <dbReference type="ARBA" id="ARBA00023170"/>
    </source>
</evidence>
<dbReference type="Pfam" id="PF07686">
    <property type="entry name" value="V-set"/>
    <property type="match status" value="2"/>
</dbReference>
<gene>
    <name evidence="15" type="primary">LOC113048877</name>
</gene>
<keyword evidence="14" id="KW-1185">Reference proteome</keyword>
<dbReference type="OrthoDB" id="10012075at2759"/>
<dbReference type="GO" id="GO:0006955">
    <property type="term" value="P:immune response"/>
    <property type="evidence" value="ECO:0007669"/>
    <property type="project" value="TreeGrafter"/>
</dbReference>
<keyword evidence="5 11" id="KW-1133">Transmembrane helix</keyword>
<comment type="subcellular location">
    <subcellularLocation>
        <location evidence="1">Cell membrane</location>
        <topology evidence="1">Single-pass type I membrane protein</topology>
    </subcellularLocation>
</comment>
<dbReference type="InterPro" id="IPR007110">
    <property type="entry name" value="Ig-like_dom"/>
</dbReference>
<accession>A0A6P6K329</accession>
<evidence type="ECO:0000256" key="6">
    <source>
        <dbReference type="ARBA" id="ARBA00023136"/>
    </source>
</evidence>
<dbReference type="FunFam" id="2.60.40.10:FF:000142">
    <property type="entry name" value="V-set domain-containing T-cell activation inhibitor 1"/>
    <property type="match status" value="2"/>
</dbReference>
<dbReference type="PANTHER" id="PTHR25466:SF14">
    <property type="entry name" value="BUTYROPHILIN SUBFAMILY 2 MEMBER A2-LIKE-RELATED"/>
    <property type="match status" value="1"/>
</dbReference>
<evidence type="ECO:0000256" key="11">
    <source>
        <dbReference type="SAM" id="Phobius"/>
    </source>
</evidence>
<evidence type="ECO:0000256" key="1">
    <source>
        <dbReference type="ARBA" id="ARBA00004251"/>
    </source>
</evidence>
<feature type="transmembrane region" description="Helical" evidence="11">
    <location>
        <begin position="478"/>
        <end position="503"/>
    </location>
</feature>
<keyword evidence="4 12" id="KW-0732">Signal</keyword>
<dbReference type="GO" id="GO:0042102">
    <property type="term" value="P:positive regulation of T cell proliferation"/>
    <property type="evidence" value="ECO:0007669"/>
    <property type="project" value="TreeGrafter"/>
</dbReference>
<feature type="transmembrane region" description="Helical" evidence="11">
    <location>
        <begin position="509"/>
        <end position="529"/>
    </location>
</feature>
<dbReference type="PROSITE" id="PS50835">
    <property type="entry name" value="IG_LIKE"/>
    <property type="match status" value="2"/>
</dbReference>
<proteinExistence type="predicted"/>
<dbReference type="SMART" id="SM00409">
    <property type="entry name" value="IG"/>
    <property type="match status" value="2"/>
</dbReference>
<feature type="transmembrane region" description="Helical" evidence="11">
    <location>
        <begin position="421"/>
        <end position="441"/>
    </location>
</feature>
<feature type="transmembrane region" description="Helical" evidence="11">
    <location>
        <begin position="447"/>
        <end position="466"/>
    </location>
</feature>
<evidence type="ECO:0000256" key="7">
    <source>
        <dbReference type="ARBA" id="ARBA00023157"/>
    </source>
</evidence>
<evidence type="ECO:0000256" key="4">
    <source>
        <dbReference type="ARBA" id="ARBA00022729"/>
    </source>
</evidence>
<evidence type="ECO:0000256" key="3">
    <source>
        <dbReference type="ARBA" id="ARBA00022692"/>
    </source>
</evidence>
<keyword evidence="3 11" id="KW-0812">Transmembrane</keyword>
<keyword evidence="6 11" id="KW-0472">Membrane</keyword>
<feature type="transmembrane region" description="Helical" evidence="11">
    <location>
        <begin position="541"/>
        <end position="564"/>
    </location>
</feature>
<dbReference type="Proteomes" id="UP000515129">
    <property type="component" value="Chromosome 3"/>
</dbReference>
<dbReference type="RefSeq" id="XP_026066599.1">
    <property type="nucleotide sequence ID" value="XM_026210814.1"/>
</dbReference>
<dbReference type="InterPro" id="IPR003599">
    <property type="entry name" value="Ig_sub"/>
</dbReference>
<dbReference type="GO" id="GO:0071222">
    <property type="term" value="P:cellular response to lipopolysaccharide"/>
    <property type="evidence" value="ECO:0007669"/>
    <property type="project" value="TreeGrafter"/>
</dbReference>
<dbReference type="GO" id="GO:0007166">
    <property type="term" value="P:cell surface receptor signaling pathway"/>
    <property type="evidence" value="ECO:0007669"/>
    <property type="project" value="TreeGrafter"/>
</dbReference>
<dbReference type="GeneID" id="113048877"/>
<name>A0A6P6K329_CARAU</name>
<feature type="transmembrane region" description="Helical" evidence="11">
    <location>
        <begin position="287"/>
        <end position="308"/>
    </location>
</feature>
<feature type="chain" id="PRO_5027813742" evidence="12">
    <location>
        <begin position="20"/>
        <end position="655"/>
    </location>
</feature>
<dbReference type="AlphaFoldDB" id="A0A6P6K329"/>
<evidence type="ECO:0000256" key="5">
    <source>
        <dbReference type="ARBA" id="ARBA00022989"/>
    </source>
</evidence>
<feature type="domain" description="Ig-like" evidence="13">
    <location>
        <begin position="132"/>
        <end position="246"/>
    </location>
</feature>
<feature type="domain" description="Ig-like" evidence="13">
    <location>
        <begin position="25"/>
        <end position="126"/>
    </location>
</feature>
<dbReference type="SUPFAM" id="SSF48726">
    <property type="entry name" value="Immunoglobulin"/>
    <property type="match status" value="2"/>
</dbReference>
<reference evidence="15" key="1">
    <citation type="submission" date="2025-08" db="UniProtKB">
        <authorList>
            <consortium name="RefSeq"/>
        </authorList>
    </citation>
    <scope>IDENTIFICATION</scope>
    <source>
        <strain evidence="15">Wakin</strain>
        <tissue evidence="15">Muscle</tissue>
    </source>
</reference>
<evidence type="ECO:0000256" key="9">
    <source>
        <dbReference type="ARBA" id="ARBA00023180"/>
    </source>
</evidence>
<dbReference type="InterPro" id="IPR036179">
    <property type="entry name" value="Ig-like_dom_sf"/>
</dbReference>
<dbReference type="GO" id="GO:0009897">
    <property type="term" value="C:external side of plasma membrane"/>
    <property type="evidence" value="ECO:0007669"/>
    <property type="project" value="TreeGrafter"/>
</dbReference>
<dbReference type="SMART" id="SM00406">
    <property type="entry name" value="IGv"/>
    <property type="match status" value="2"/>
</dbReference>
<evidence type="ECO:0000256" key="10">
    <source>
        <dbReference type="ARBA" id="ARBA00023319"/>
    </source>
</evidence>
<evidence type="ECO:0000256" key="12">
    <source>
        <dbReference type="SAM" id="SignalP"/>
    </source>
</evidence>
<sequence>MFFHCVLMLIFVISDDTLGFKVRGPSGPLFVPLRGSAILPCYVETPLEKVKVVWKRTDSETLVHLYQDGESRPEEQHKDYQHRAHFFTDQIQHGNFSLRLDDLTAEDKGVYRCKVYSQQLADKTLVEIKDVERLLASGSDRSVSSYDGEEVTLNCSVDSHITPEHIEEVSWKKTDEDEDILVLLFQNNKTLSDSSHERYRDRVELFTAEIPKGNFSLRLKSVRTEDKGVYMCQVFAGGLSANATVELERLGFSWLHITVLILCIVASGSALLSWLVYSTTGNTDRRLCLQFCLFLCPAITMLLASIIWSVIEGSLYETVSCCMLYVLGPLRLFWVKPLATALPDKILKYIMISHVDHPAFMAAMYSVLLAEHFPNISTVFSSSSFGLLVLMCLLFITQLAKEKVMSCSGESSRKMFSKDQQFVGTCGFSGLPSLQLALLLYTHFASGAVFIITALPALHWLLYLFCFGRTAVQRSLHCLYIIIWLMMIVMSGVMGCFYIMLLRNEKVDAGPVCVAGFVQALWVLAFSEVPDYYEKLQMRKILLLYGSAGLVLVNSAALMTELIMKAVHGVRLLGDLRIVVLPSEWLFTVTLLVLSVWKAARTESQKASHMSTDNGTPGTTHTSIDMTQKTGESHEMETLRNVAENNEDHQEEEIN</sequence>
<evidence type="ECO:0000256" key="2">
    <source>
        <dbReference type="ARBA" id="ARBA00022475"/>
    </source>
</evidence>
<keyword evidence="8" id="KW-0675">Receptor</keyword>